<proteinExistence type="inferred from homology"/>
<feature type="domain" description="RecF/RecN/SMC N-terminal" evidence="10">
    <location>
        <begin position="1"/>
        <end position="508"/>
    </location>
</feature>
<accession>A0A081BFW5</accession>
<dbReference type="NCBIfam" id="TIGR00634">
    <property type="entry name" value="recN"/>
    <property type="match status" value="1"/>
</dbReference>
<evidence type="ECO:0000256" key="9">
    <source>
        <dbReference type="PIRNR" id="PIRNR003128"/>
    </source>
</evidence>
<evidence type="ECO:0000256" key="5">
    <source>
        <dbReference type="ARBA" id="ARBA00022763"/>
    </source>
</evidence>
<dbReference type="PIRSF" id="PIRSF003128">
    <property type="entry name" value="RecN"/>
    <property type="match status" value="1"/>
</dbReference>
<evidence type="ECO:0000256" key="2">
    <source>
        <dbReference type="ARBA" id="ARBA00009441"/>
    </source>
</evidence>
<keyword evidence="4" id="KW-0547">Nucleotide-binding</keyword>
<dbReference type="GO" id="GO:0043590">
    <property type="term" value="C:bacterial nucleoid"/>
    <property type="evidence" value="ECO:0007669"/>
    <property type="project" value="TreeGrafter"/>
</dbReference>
<evidence type="ECO:0000313" key="11">
    <source>
        <dbReference type="EMBL" id="GAK46933.1"/>
    </source>
</evidence>
<dbReference type="GO" id="GO:0005524">
    <property type="term" value="F:ATP binding"/>
    <property type="evidence" value="ECO:0007669"/>
    <property type="project" value="UniProtKB-KW"/>
</dbReference>
<evidence type="ECO:0000256" key="4">
    <source>
        <dbReference type="ARBA" id="ARBA00022741"/>
    </source>
</evidence>
<dbReference type="InterPro" id="IPR004604">
    <property type="entry name" value="DNA_recomb/repair_RecN"/>
</dbReference>
<comment type="similarity">
    <text evidence="2 9">Belongs to the RecN family.</text>
</comment>
<evidence type="ECO:0000256" key="3">
    <source>
        <dbReference type="ARBA" id="ARBA00021315"/>
    </source>
</evidence>
<evidence type="ECO:0000259" key="10">
    <source>
        <dbReference type="Pfam" id="PF02463"/>
    </source>
</evidence>
<evidence type="ECO:0000256" key="1">
    <source>
        <dbReference type="ARBA" id="ARBA00003618"/>
    </source>
</evidence>
<dbReference type="GO" id="GO:0006310">
    <property type="term" value="P:DNA recombination"/>
    <property type="evidence" value="ECO:0007669"/>
    <property type="project" value="InterPro"/>
</dbReference>
<dbReference type="InterPro" id="IPR003395">
    <property type="entry name" value="RecF/RecN/SMC_N"/>
</dbReference>
<dbReference type="SUPFAM" id="SSF52540">
    <property type="entry name" value="P-loop containing nucleoside triphosphate hydrolases"/>
    <property type="match status" value="2"/>
</dbReference>
<comment type="function">
    <text evidence="1 9">May be involved in recombinational repair of damaged DNA.</text>
</comment>
<dbReference type="EMBL" id="BBJM01000001">
    <property type="protein sequence ID" value="GAK46933.1"/>
    <property type="molecule type" value="Genomic_DNA"/>
</dbReference>
<dbReference type="Proteomes" id="UP000028700">
    <property type="component" value="Unassembled WGS sequence"/>
</dbReference>
<evidence type="ECO:0000256" key="6">
    <source>
        <dbReference type="ARBA" id="ARBA00022840"/>
    </source>
</evidence>
<dbReference type="STRING" id="1291743.LOSG293_010310"/>
<dbReference type="AlphaFoldDB" id="A0A081BFW5"/>
<keyword evidence="7 9" id="KW-0234">DNA repair</keyword>
<dbReference type="CDD" id="cd03241">
    <property type="entry name" value="ABC_RecN"/>
    <property type="match status" value="2"/>
</dbReference>
<dbReference type="PANTHER" id="PTHR11059:SF0">
    <property type="entry name" value="DNA REPAIR PROTEIN RECN"/>
    <property type="match status" value="1"/>
</dbReference>
<keyword evidence="5 9" id="KW-0227">DNA damage</keyword>
<reference evidence="11" key="1">
    <citation type="journal article" date="2014" name="Genome Announc.">
        <title>Draft Genome Sequence of Lactobacillus oryzae Strain SG293T.</title>
        <authorList>
            <person name="Tanizawa Y."/>
            <person name="Fujisawa T."/>
            <person name="Mochizuki T."/>
            <person name="Kaminuma E."/>
            <person name="Nakamura Y."/>
            <person name="Tohno M."/>
        </authorList>
    </citation>
    <scope>NUCLEOTIDE SEQUENCE [LARGE SCALE GENOMIC DNA]</scope>
    <source>
        <strain evidence="11">SG293</strain>
    </source>
</reference>
<protein>
    <recommendedName>
        <fullName evidence="3 9">DNA repair protein RecN</fullName>
    </recommendedName>
    <alternativeName>
        <fullName evidence="8 9">Recombination protein N</fullName>
    </alternativeName>
</protein>
<dbReference type="Gene3D" id="3.40.50.300">
    <property type="entry name" value="P-loop containing nucleotide triphosphate hydrolases"/>
    <property type="match status" value="2"/>
</dbReference>
<keyword evidence="6" id="KW-0067">ATP-binding</keyword>
<sequence length="565" mass="63518">MIQALSIRNFAIIEQLEVEFDQGMTVLTGETGAGKSIIIDAVGLLAGGRGSQHFIRTGAEKAVLQGAFIAPKGNVTYQLLDELGIDHDGQEIILQREIHRNGRNVCRVNSMLVNIQTLKRIGETLVDIHGQNEHQELMQPDKHIKMLDEYAHDKLNKQLADYQTSYTAYMKLKKTVENKRANEKEWAQHLDMLKFQVNEIGEAQLQDGEEEKLSTERDRLNNFQKINEALNHSFVALDGDDELTGALDSVGEAMNAMASIEDLGNDFKELSENINSAFYALQDASQGISRQIDLLEWDDDRLNEIEKRLETIQELKHKYGDSEAQVISYYDKISAELAEMEANELNDSDVEAQLAEQQTQLWQKGLALSKIREQSAKSLVKAIHQQLADLYMEKTVFEVRFTEPKENTFFHNGIDQLEFYIQPNPGEDMLPLAKIASGGELSRIMLALKMIFSRTQGVTSIIFDEVDTGVSGRVAQAIAEKISDISRESQVLCITHLPQVAAMSDHHFFIAKKVADGRTETSLTKLSDKKRIDEIARMLAGSEITKLAKEHAEELLKLGEEAKSK</sequence>
<dbReference type="Pfam" id="PF02463">
    <property type="entry name" value="SMC_N"/>
    <property type="match status" value="1"/>
</dbReference>
<dbReference type="PANTHER" id="PTHR11059">
    <property type="entry name" value="DNA REPAIR PROTEIN RECN"/>
    <property type="match status" value="1"/>
</dbReference>
<organism evidence="11 12">
    <name type="scientific">Secundilactobacillus oryzae JCM 18671</name>
    <dbReference type="NCBI Taxonomy" id="1291743"/>
    <lineage>
        <taxon>Bacteria</taxon>
        <taxon>Bacillati</taxon>
        <taxon>Bacillota</taxon>
        <taxon>Bacilli</taxon>
        <taxon>Lactobacillales</taxon>
        <taxon>Lactobacillaceae</taxon>
        <taxon>Secundilactobacillus</taxon>
    </lineage>
</organism>
<dbReference type="GO" id="GO:0006281">
    <property type="term" value="P:DNA repair"/>
    <property type="evidence" value="ECO:0007669"/>
    <property type="project" value="UniProtKB-KW"/>
</dbReference>
<dbReference type="eggNOG" id="COG0497">
    <property type="taxonomic scope" value="Bacteria"/>
</dbReference>
<name>A0A081BFW5_9LACO</name>
<evidence type="ECO:0000256" key="7">
    <source>
        <dbReference type="ARBA" id="ARBA00023204"/>
    </source>
</evidence>
<dbReference type="RefSeq" id="WP_034525584.1">
    <property type="nucleotide sequence ID" value="NZ_BBJM01000001.1"/>
</dbReference>
<gene>
    <name evidence="11" type="primary">recN</name>
    <name evidence="11" type="ORF">LOSG293_010310</name>
</gene>
<evidence type="ECO:0000313" key="12">
    <source>
        <dbReference type="Proteomes" id="UP000028700"/>
    </source>
</evidence>
<keyword evidence="12" id="KW-1185">Reference proteome</keyword>
<dbReference type="FunFam" id="3.40.50.300:FF:000356">
    <property type="entry name" value="DNA repair protein RecN"/>
    <property type="match status" value="1"/>
</dbReference>
<dbReference type="GO" id="GO:0009432">
    <property type="term" value="P:SOS response"/>
    <property type="evidence" value="ECO:0007669"/>
    <property type="project" value="TreeGrafter"/>
</dbReference>
<dbReference type="InterPro" id="IPR027417">
    <property type="entry name" value="P-loop_NTPase"/>
</dbReference>
<evidence type="ECO:0000256" key="8">
    <source>
        <dbReference type="ARBA" id="ARBA00033408"/>
    </source>
</evidence>
<dbReference type="FunFam" id="3.40.50.300:FF:000319">
    <property type="entry name" value="DNA repair protein RecN"/>
    <property type="match status" value="1"/>
</dbReference>
<dbReference type="OrthoDB" id="9806954at2"/>
<comment type="caution">
    <text evidence="11">The sequence shown here is derived from an EMBL/GenBank/DDBJ whole genome shotgun (WGS) entry which is preliminary data.</text>
</comment>